<dbReference type="EMBL" id="BOPF01000023">
    <property type="protein sequence ID" value="GIJ48860.1"/>
    <property type="molecule type" value="Genomic_DNA"/>
</dbReference>
<dbReference type="GO" id="GO:0008033">
    <property type="term" value="P:tRNA processing"/>
    <property type="evidence" value="ECO:0007669"/>
    <property type="project" value="UniProtKB-KW"/>
</dbReference>
<evidence type="ECO:0000256" key="7">
    <source>
        <dbReference type="ARBA" id="ARBA00022695"/>
    </source>
</evidence>
<evidence type="ECO:0000256" key="11">
    <source>
        <dbReference type="ARBA" id="ARBA00048366"/>
    </source>
</evidence>
<evidence type="ECO:0000256" key="9">
    <source>
        <dbReference type="ARBA" id="ARBA00022840"/>
    </source>
</evidence>
<dbReference type="PANTHER" id="PTHR17490">
    <property type="entry name" value="SUA5"/>
    <property type="match status" value="1"/>
</dbReference>
<keyword evidence="14" id="KW-1185">Reference proteome</keyword>
<evidence type="ECO:0000259" key="12">
    <source>
        <dbReference type="PROSITE" id="PS51163"/>
    </source>
</evidence>
<evidence type="ECO:0000256" key="10">
    <source>
        <dbReference type="ARBA" id="ARBA00029774"/>
    </source>
</evidence>
<dbReference type="GO" id="GO:0006450">
    <property type="term" value="P:regulation of translational fidelity"/>
    <property type="evidence" value="ECO:0007669"/>
    <property type="project" value="TreeGrafter"/>
</dbReference>
<keyword evidence="4" id="KW-0963">Cytoplasm</keyword>
<organism evidence="13 14">
    <name type="scientific">Virgisporangium aliadipatigenens</name>
    <dbReference type="NCBI Taxonomy" id="741659"/>
    <lineage>
        <taxon>Bacteria</taxon>
        <taxon>Bacillati</taxon>
        <taxon>Actinomycetota</taxon>
        <taxon>Actinomycetes</taxon>
        <taxon>Micromonosporales</taxon>
        <taxon>Micromonosporaceae</taxon>
        <taxon>Virgisporangium</taxon>
    </lineage>
</organism>
<comment type="subcellular location">
    <subcellularLocation>
        <location evidence="1">Cytoplasm</location>
    </subcellularLocation>
</comment>
<keyword evidence="7" id="KW-0548">Nucleotidyltransferase</keyword>
<sequence length="214" mass="22910">MMLYDCSKLEERERGITAAVEAVQRGDLIVMPTDTVYGIGADAFKSWAITALQNAKGRDRTQPVPVLVGSRQTVDGLVYGLPAVARDLMEAFWPGGLTIIVEHAASLQWDLGESGGTVGVRMPLHPVALEVLRQTGPMGVSSANKHGQPPALTADQAREQFGYGVSVYLEAGETPDPVASTIIDVTQTRPKLVRAGAIPLEKLREVAPDIEVPE</sequence>
<proteinExistence type="inferred from homology"/>
<evidence type="ECO:0000256" key="6">
    <source>
        <dbReference type="ARBA" id="ARBA00022694"/>
    </source>
</evidence>
<gene>
    <name evidence="13" type="ORF">Val02_57460</name>
</gene>
<dbReference type="EC" id="2.7.7.87" evidence="3"/>
<dbReference type="InterPro" id="IPR006070">
    <property type="entry name" value="Sua5-like_dom"/>
</dbReference>
<dbReference type="NCBIfam" id="TIGR00057">
    <property type="entry name" value="L-threonylcarbamoyladenylate synthase"/>
    <property type="match status" value="1"/>
</dbReference>
<reference evidence="13" key="1">
    <citation type="submission" date="2021-01" db="EMBL/GenBank/DDBJ databases">
        <title>Whole genome shotgun sequence of Virgisporangium aliadipatigenens NBRC 105644.</title>
        <authorList>
            <person name="Komaki H."/>
            <person name="Tamura T."/>
        </authorList>
    </citation>
    <scope>NUCLEOTIDE SEQUENCE</scope>
    <source>
        <strain evidence="13">NBRC 105644</strain>
    </source>
</reference>
<evidence type="ECO:0000256" key="1">
    <source>
        <dbReference type="ARBA" id="ARBA00004496"/>
    </source>
</evidence>
<accession>A0A8J3YS45</accession>
<dbReference type="GO" id="GO:0000049">
    <property type="term" value="F:tRNA binding"/>
    <property type="evidence" value="ECO:0007669"/>
    <property type="project" value="TreeGrafter"/>
</dbReference>
<dbReference type="PROSITE" id="PS51163">
    <property type="entry name" value="YRDC"/>
    <property type="match status" value="1"/>
</dbReference>
<keyword evidence="9" id="KW-0067">ATP-binding</keyword>
<dbReference type="GO" id="GO:0003725">
    <property type="term" value="F:double-stranded RNA binding"/>
    <property type="evidence" value="ECO:0007669"/>
    <property type="project" value="InterPro"/>
</dbReference>
<dbReference type="AlphaFoldDB" id="A0A8J3YS45"/>
<comment type="caution">
    <text evidence="13">The sequence shown here is derived from an EMBL/GenBank/DDBJ whole genome shotgun (WGS) entry which is preliminary data.</text>
</comment>
<evidence type="ECO:0000256" key="2">
    <source>
        <dbReference type="ARBA" id="ARBA00007663"/>
    </source>
</evidence>
<dbReference type="GO" id="GO:0005524">
    <property type="term" value="F:ATP binding"/>
    <property type="evidence" value="ECO:0007669"/>
    <property type="project" value="UniProtKB-KW"/>
</dbReference>
<dbReference type="SUPFAM" id="SSF55821">
    <property type="entry name" value="YrdC/RibB"/>
    <property type="match status" value="1"/>
</dbReference>
<dbReference type="Proteomes" id="UP000619260">
    <property type="component" value="Unassembled WGS sequence"/>
</dbReference>
<feature type="domain" description="YrdC-like" evidence="12">
    <location>
        <begin position="13"/>
        <end position="198"/>
    </location>
</feature>
<keyword evidence="8" id="KW-0547">Nucleotide-binding</keyword>
<evidence type="ECO:0000313" key="13">
    <source>
        <dbReference type="EMBL" id="GIJ48860.1"/>
    </source>
</evidence>
<evidence type="ECO:0000256" key="8">
    <source>
        <dbReference type="ARBA" id="ARBA00022741"/>
    </source>
</evidence>
<evidence type="ECO:0000256" key="5">
    <source>
        <dbReference type="ARBA" id="ARBA00022679"/>
    </source>
</evidence>
<comment type="catalytic activity">
    <reaction evidence="11">
        <text>L-threonine + hydrogencarbonate + ATP = L-threonylcarbamoyladenylate + diphosphate + H2O</text>
        <dbReference type="Rhea" id="RHEA:36407"/>
        <dbReference type="ChEBI" id="CHEBI:15377"/>
        <dbReference type="ChEBI" id="CHEBI:17544"/>
        <dbReference type="ChEBI" id="CHEBI:30616"/>
        <dbReference type="ChEBI" id="CHEBI:33019"/>
        <dbReference type="ChEBI" id="CHEBI:57926"/>
        <dbReference type="ChEBI" id="CHEBI:73682"/>
        <dbReference type="EC" id="2.7.7.87"/>
    </reaction>
</comment>
<dbReference type="PANTHER" id="PTHR17490:SF16">
    <property type="entry name" value="THREONYLCARBAMOYL-AMP SYNTHASE"/>
    <property type="match status" value="1"/>
</dbReference>
<keyword evidence="5" id="KW-0808">Transferase</keyword>
<dbReference type="GO" id="GO:0061710">
    <property type="term" value="F:L-threonylcarbamoyladenylate synthase"/>
    <property type="evidence" value="ECO:0007669"/>
    <property type="project" value="UniProtKB-EC"/>
</dbReference>
<protein>
    <recommendedName>
        <fullName evidence="10">L-threonylcarbamoyladenylate synthase</fullName>
        <ecNumber evidence="3">2.7.7.87</ecNumber>
    </recommendedName>
    <alternativeName>
        <fullName evidence="10">L-threonylcarbamoyladenylate synthase</fullName>
    </alternativeName>
</protein>
<evidence type="ECO:0000313" key="14">
    <source>
        <dbReference type="Proteomes" id="UP000619260"/>
    </source>
</evidence>
<dbReference type="InterPro" id="IPR017945">
    <property type="entry name" value="DHBP_synth_RibB-like_a/b_dom"/>
</dbReference>
<evidence type="ECO:0000256" key="3">
    <source>
        <dbReference type="ARBA" id="ARBA00012584"/>
    </source>
</evidence>
<comment type="similarity">
    <text evidence="2">Belongs to the SUA5 family.</text>
</comment>
<dbReference type="InterPro" id="IPR050156">
    <property type="entry name" value="TC-AMP_synthase_SUA5"/>
</dbReference>
<dbReference type="Pfam" id="PF01300">
    <property type="entry name" value="Sua5_yciO_yrdC"/>
    <property type="match status" value="1"/>
</dbReference>
<dbReference type="Gene3D" id="3.90.870.10">
    <property type="entry name" value="DHBP synthase"/>
    <property type="match status" value="1"/>
</dbReference>
<evidence type="ECO:0000256" key="4">
    <source>
        <dbReference type="ARBA" id="ARBA00022490"/>
    </source>
</evidence>
<dbReference type="GO" id="GO:0005737">
    <property type="term" value="C:cytoplasm"/>
    <property type="evidence" value="ECO:0007669"/>
    <property type="project" value="UniProtKB-SubCell"/>
</dbReference>
<name>A0A8J3YS45_9ACTN</name>
<keyword evidence="6" id="KW-0819">tRNA processing</keyword>